<sequence>MVLIAITLISPLNQVLNWSLVDSNLTVSVSITSSTELYASNIANNPASGIGTPAPFMVASSSSSSIVANTSFAKSIRGTESGYVLDAPDISSFSYLSATSSAQTTVLDFPSSERDPSFPFNSTALSKNASDLYSSTPSINVSGSVTVS</sequence>
<dbReference type="Proteomes" id="UP001360560">
    <property type="component" value="Unassembled WGS sequence"/>
</dbReference>
<proteinExistence type="predicted"/>
<evidence type="ECO:0000313" key="2">
    <source>
        <dbReference type="Proteomes" id="UP001360560"/>
    </source>
</evidence>
<dbReference type="EMBL" id="BTFZ01000012">
    <property type="protein sequence ID" value="GMM37851.1"/>
    <property type="molecule type" value="Genomic_DNA"/>
</dbReference>
<dbReference type="GeneID" id="90075826"/>
<dbReference type="RefSeq" id="XP_064854847.1">
    <property type="nucleotide sequence ID" value="XM_064998775.1"/>
</dbReference>
<evidence type="ECO:0000313" key="1">
    <source>
        <dbReference type="EMBL" id="GMM37851.1"/>
    </source>
</evidence>
<protein>
    <submittedName>
        <fullName evidence="1">Uncharacterized protein</fullName>
    </submittedName>
</protein>
<reference evidence="1 2" key="1">
    <citation type="journal article" date="2023" name="Elife">
        <title>Identification of key yeast species and microbe-microbe interactions impacting larval growth of Drosophila in the wild.</title>
        <authorList>
            <person name="Mure A."/>
            <person name="Sugiura Y."/>
            <person name="Maeda R."/>
            <person name="Honda K."/>
            <person name="Sakurai N."/>
            <person name="Takahashi Y."/>
            <person name="Watada M."/>
            <person name="Katoh T."/>
            <person name="Gotoh A."/>
            <person name="Gotoh Y."/>
            <person name="Taniguchi I."/>
            <person name="Nakamura K."/>
            <person name="Hayashi T."/>
            <person name="Katayama T."/>
            <person name="Uemura T."/>
            <person name="Hattori Y."/>
        </authorList>
    </citation>
    <scope>NUCLEOTIDE SEQUENCE [LARGE SCALE GENOMIC DNA]</scope>
    <source>
        <strain evidence="1 2">SC-9</strain>
    </source>
</reference>
<gene>
    <name evidence="1" type="ORF">DASC09_051760</name>
</gene>
<organism evidence="1 2">
    <name type="scientific">Saccharomycopsis crataegensis</name>
    <dbReference type="NCBI Taxonomy" id="43959"/>
    <lineage>
        <taxon>Eukaryota</taxon>
        <taxon>Fungi</taxon>
        <taxon>Dikarya</taxon>
        <taxon>Ascomycota</taxon>
        <taxon>Saccharomycotina</taxon>
        <taxon>Saccharomycetes</taxon>
        <taxon>Saccharomycopsidaceae</taxon>
        <taxon>Saccharomycopsis</taxon>
    </lineage>
</organism>
<comment type="caution">
    <text evidence="1">The sequence shown here is derived from an EMBL/GenBank/DDBJ whole genome shotgun (WGS) entry which is preliminary data.</text>
</comment>
<dbReference type="AlphaFoldDB" id="A0AAV5QTJ4"/>
<name>A0AAV5QTJ4_9ASCO</name>
<accession>A0AAV5QTJ4</accession>
<keyword evidence="2" id="KW-1185">Reference proteome</keyword>